<evidence type="ECO:0000313" key="2">
    <source>
        <dbReference type="Proteomes" id="UP001472677"/>
    </source>
</evidence>
<dbReference type="Proteomes" id="UP001472677">
    <property type="component" value="Unassembled WGS sequence"/>
</dbReference>
<proteinExistence type="predicted"/>
<organism evidence="1 2">
    <name type="scientific">Hibiscus sabdariffa</name>
    <name type="common">roselle</name>
    <dbReference type="NCBI Taxonomy" id="183260"/>
    <lineage>
        <taxon>Eukaryota</taxon>
        <taxon>Viridiplantae</taxon>
        <taxon>Streptophyta</taxon>
        <taxon>Embryophyta</taxon>
        <taxon>Tracheophyta</taxon>
        <taxon>Spermatophyta</taxon>
        <taxon>Magnoliopsida</taxon>
        <taxon>eudicotyledons</taxon>
        <taxon>Gunneridae</taxon>
        <taxon>Pentapetalae</taxon>
        <taxon>rosids</taxon>
        <taxon>malvids</taxon>
        <taxon>Malvales</taxon>
        <taxon>Malvaceae</taxon>
        <taxon>Malvoideae</taxon>
        <taxon>Hibiscus</taxon>
    </lineage>
</organism>
<keyword evidence="2" id="KW-1185">Reference proteome</keyword>
<comment type="caution">
    <text evidence="1">The sequence shown here is derived from an EMBL/GenBank/DDBJ whole genome shotgun (WGS) entry which is preliminary data.</text>
</comment>
<evidence type="ECO:0000313" key="1">
    <source>
        <dbReference type="EMBL" id="KAK8563308.1"/>
    </source>
</evidence>
<sequence>MQRGLRMLQETVAVPLQSAAGSKTIPARGSNRWVKPQQDWRKLNSDGAVAASGSCHNDFDVVPTIVYSIVELLDRSWLVRIYRQDAAD</sequence>
<accession>A0ABR2EMT8</accession>
<reference evidence="1 2" key="1">
    <citation type="journal article" date="2024" name="G3 (Bethesda)">
        <title>Genome assembly of Hibiscus sabdariffa L. provides insights into metabolisms of medicinal natural products.</title>
        <authorList>
            <person name="Kim T."/>
        </authorList>
    </citation>
    <scope>NUCLEOTIDE SEQUENCE [LARGE SCALE GENOMIC DNA]</scope>
    <source>
        <strain evidence="1">TK-2024</strain>
        <tissue evidence="1">Old leaves</tissue>
    </source>
</reference>
<dbReference type="EMBL" id="JBBPBM010000011">
    <property type="protein sequence ID" value="KAK8563308.1"/>
    <property type="molecule type" value="Genomic_DNA"/>
</dbReference>
<name>A0ABR2EMT8_9ROSI</name>
<gene>
    <name evidence="1" type="ORF">V6N12_035458</name>
</gene>
<protein>
    <submittedName>
        <fullName evidence="1">Uncharacterized protein</fullName>
    </submittedName>
</protein>